<evidence type="ECO:0000313" key="2">
    <source>
        <dbReference type="Proteomes" id="UP000027725"/>
    </source>
</evidence>
<sequence length="64" mass="7164">MRMISLHAPRTGLSFKPLASLRTLFEGLEDGLRMARRFNQLHADGVTGDALHAALQEEFALTQR</sequence>
<protein>
    <submittedName>
        <fullName evidence="1">Uncharacterized protein</fullName>
    </submittedName>
</protein>
<comment type="caution">
    <text evidence="1">The sequence shown here is derived from an EMBL/GenBank/DDBJ whole genome shotgun (WGS) entry which is preliminary data.</text>
</comment>
<reference evidence="1 2" key="1">
    <citation type="submission" date="2014-03" db="EMBL/GenBank/DDBJ databases">
        <title>The draft genome sequence of Thioclava dalianensis DLFJ1-1.</title>
        <authorList>
            <person name="Lai Q."/>
            <person name="Shao Z."/>
        </authorList>
    </citation>
    <scope>NUCLEOTIDE SEQUENCE [LARGE SCALE GENOMIC DNA]</scope>
    <source>
        <strain evidence="1 2">DLFJ1-1</strain>
    </source>
</reference>
<keyword evidence="2" id="KW-1185">Reference proteome</keyword>
<organism evidence="1 2">
    <name type="scientific">Thioclava dalianensis</name>
    <dbReference type="NCBI Taxonomy" id="1185766"/>
    <lineage>
        <taxon>Bacteria</taxon>
        <taxon>Pseudomonadati</taxon>
        <taxon>Pseudomonadota</taxon>
        <taxon>Alphaproteobacteria</taxon>
        <taxon>Rhodobacterales</taxon>
        <taxon>Paracoccaceae</taxon>
        <taxon>Thioclava</taxon>
    </lineage>
</organism>
<dbReference type="RefSeq" id="WP_143081764.1">
    <property type="nucleotide sequence ID" value="NZ_FOVB01000015.1"/>
</dbReference>
<evidence type="ECO:0000313" key="1">
    <source>
        <dbReference type="EMBL" id="KEP68318.1"/>
    </source>
</evidence>
<dbReference type="EMBL" id="JHEH01000037">
    <property type="protein sequence ID" value="KEP68318.1"/>
    <property type="molecule type" value="Genomic_DNA"/>
</dbReference>
<gene>
    <name evidence="1" type="ORF">DL1_12440</name>
</gene>
<dbReference type="AlphaFoldDB" id="A0A074TH29"/>
<proteinExistence type="predicted"/>
<accession>A0A074TH29</accession>
<name>A0A074TH29_9RHOB</name>
<dbReference type="Proteomes" id="UP000027725">
    <property type="component" value="Unassembled WGS sequence"/>
</dbReference>